<keyword evidence="1" id="KW-0539">Nucleus</keyword>
<feature type="compositionally biased region" description="Basic residues" evidence="2">
    <location>
        <begin position="1"/>
        <end position="11"/>
    </location>
</feature>
<feature type="compositionally biased region" description="Basic residues" evidence="2">
    <location>
        <begin position="404"/>
        <end position="419"/>
    </location>
</feature>
<protein>
    <recommendedName>
        <fullName evidence="3">HMG box domain-containing protein</fullName>
    </recommendedName>
</protein>
<feature type="compositionally biased region" description="Basic residues" evidence="2">
    <location>
        <begin position="245"/>
        <end position="260"/>
    </location>
</feature>
<organism evidence="4 5">
    <name type="scientific">Strongylocentrotus purpuratus</name>
    <name type="common">Purple sea urchin</name>
    <dbReference type="NCBI Taxonomy" id="7668"/>
    <lineage>
        <taxon>Eukaryota</taxon>
        <taxon>Metazoa</taxon>
        <taxon>Echinodermata</taxon>
        <taxon>Eleutherozoa</taxon>
        <taxon>Echinozoa</taxon>
        <taxon>Echinoidea</taxon>
        <taxon>Euechinoidea</taxon>
        <taxon>Echinacea</taxon>
        <taxon>Camarodonta</taxon>
        <taxon>Echinidea</taxon>
        <taxon>Strongylocentrotidae</taxon>
        <taxon>Strongylocentrotus</taxon>
    </lineage>
</organism>
<dbReference type="InterPro" id="IPR042477">
    <property type="entry name" value="HMGXB4"/>
</dbReference>
<feature type="region of interest" description="Disordered" evidence="2">
    <location>
        <begin position="322"/>
        <end position="362"/>
    </location>
</feature>
<name>A0A7M7HHJ1_STRPU</name>
<dbReference type="Proteomes" id="UP000007110">
    <property type="component" value="Unassembled WGS sequence"/>
</dbReference>
<feature type="compositionally biased region" description="Basic and acidic residues" evidence="2">
    <location>
        <begin position="187"/>
        <end position="201"/>
    </location>
</feature>
<feature type="region of interest" description="Disordered" evidence="2">
    <location>
        <begin position="133"/>
        <end position="304"/>
    </location>
</feature>
<dbReference type="OMA" id="FMAGNDA"/>
<sequence>MASKNKKRKRSFSPEPAMPDHPPIQKFKFKTMPQLPPDSNSSSKKKSSKKRKQEFSPLPTTSVSPTGDWGEDDGGLKMKFILSPKKTKVDTSPESDATEERSPPPKGTGKGKKKGKQIKAKLFFEDQVLTLDGEEVTHQDVIKPGKKRKAGIKHSPEDTKSTKKKKDADKAKVKEEPTIPPFTKVPKSADKSKIKSIKAESDSGYSDTPTTSAKSKKLKTKLQTLEEQPVPSPQASDVSRDSLPKKKKKEKDKKKKKMFKFKGDRNRFLNVRGSSDEEGGDDSFSRSIQDEDSLGGGYDLEDEYDSNIQKVKSKEMDRFMMPQMPVPDYNLEKQAAESYSASTKAKSKKDDRNEGEIQSSRAEDLISQLTAFGSDMETIYPSYMMAPDENKELDDGGWIKKKKKKKKLAKEKKKKKKKPNLLERDEHGNVKYVMRKTKLSGYMLWCRSYRSTFVSQNPGLDFSTISRRMGALWQTLDEEEKKLWRKREITVNTKVPLKRLNKGKDGASSSAPDAPPFRLKTPDKPKPKVKKLVHPVKRKIHTAAKKKINAAPVKITPPKWNPIDCAAYLRLLGESLSDVGGKLQTHRVSSFSQLHPGVMKDNIEVHGSVSVLLDSMLCALGPLLCLTEQVPELNAINKKTKTGVLDNIAYIMPGL</sequence>
<feature type="region of interest" description="Disordered" evidence="2">
    <location>
        <begin position="404"/>
        <end position="423"/>
    </location>
</feature>
<dbReference type="GO" id="GO:0005634">
    <property type="term" value="C:nucleus"/>
    <property type="evidence" value="ECO:0007669"/>
    <property type="project" value="UniProtKB-UniRule"/>
</dbReference>
<proteinExistence type="predicted"/>
<dbReference type="EnsemblMetazoa" id="XM_011678900">
    <property type="protein sequence ID" value="XP_011677202"/>
    <property type="gene ID" value="LOC575292"/>
</dbReference>
<dbReference type="InterPro" id="IPR009071">
    <property type="entry name" value="HMG_box_dom"/>
</dbReference>
<feature type="DNA-binding region" description="HMG box" evidence="1">
    <location>
        <begin position="435"/>
        <end position="487"/>
    </location>
</feature>
<evidence type="ECO:0000259" key="3">
    <source>
        <dbReference type="PROSITE" id="PS50118"/>
    </source>
</evidence>
<dbReference type="Pfam" id="PF00505">
    <property type="entry name" value="HMG_box"/>
    <property type="match status" value="1"/>
</dbReference>
<dbReference type="PROSITE" id="PS50118">
    <property type="entry name" value="HMG_BOX_2"/>
    <property type="match status" value="1"/>
</dbReference>
<accession>A0A7M7HHJ1</accession>
<evidence type="ECO:0000256" key="2">
    <source>
        <dbReference type="SAM" id="MobiDB-lite"/>
    </source>
</evidence>
<dbReference type="InParanoid" id="A0A7M7HHJ1"/>
<dbReference type="EnsemblMetazoa" id="XM_011678943">
    <property type="protein sequence ID" value="XP_011677245"/>
    <property type="gene ID" value="LOC575292"/>
</dbReference>
<dbReference type="GeneID" id="575292"/>
<feature type="region of interest" description="Disordered" evidence="2">
    <location>
        <begin position="1"/>
        <end position="117"/>
    </location>
</feature>
<feature type="compositionally biased region" description="Basic and acidic residues" evidence="2">
    <location>
        <begin position="154"/>
        <end position="177"/>
    </location>
</feature>
<dbReference type="KEGG" id="spu:575292"/>
<dbReference type="SUPFAM" id="SSF47095">
    <property type="entry name" value="HMG-box"/>
    <property type="match status" value="1"/>
</dbReference>
<keyword evidence="5" id="KW-1185">Reference proteome</keyword>
<dbReference type="PANTHER" id="PTHR46584:SF1">
    <property type="entry name" value="HMG DOMAIN-CONTAINING PROTEIN 4"/>
    <property type="match status" value="1"/>
</dbReference>
<feature type="compositionally biased region" description="Basic residues" evidence="2">
    <location>
        <begin position="43"/>
        <end position="52"/>
    </location>
</feature>
<feature type="domain" description="HMG box" evidence="3">
    <location>
        <begin position="435"/>
        <end position="487"/>
    </location>
</feature>
<dbReference type="PANTHER" id="PTHR46584">
    <property type="entry name" value="HMG DOMAIN-CONTAINING PROTEIN 4"/>
    <property type="match status" value="1"/>
</dbReference>
<keyword evidence="1" id="KW-0238">DNA-binding</keyword>
<dbReference type="Gene3D" id="1.10.30.10">
    <property type="entry name" value="High mobility group box domain"/>
    <property type="match status" value="1"/>
</dbReference>
<evidence type="ECO:0000313" key="5">
    <source>
        <dbReference type="Proteomes" id="UP000007110"/>
    </source>
</evidence>
<dbReference type="RefSeq" id="XP_011677245.1">
    <property type="nucleotide sequence ID" value="XM_011678943.2"/>
</dbReference>
<dbReference type="CDD" id="cd00084">
    <property type="entry name" value="HMG-box_SF"/>
    <property type="match status" value="1"/>
</dbReference>
<reference evidence="5" key="1">
    <citation type="submission" date="2015-02" db="EMBL/GenBank/DDBJ databases">
        <title>Genome sequencing for Strongylocentrotus purpuratus.</title>
        <authorList>
            <person name="Murali S."/>
            <person name="Liu Y."/>
            <person name="Vee V."/>
            <person name="English A."/>
            <person name="Wang M."/>
            <person name="Skinner E."/>
            <person name="Han Y."/>
            <person name="Muzny D.M."/>
            <person name="Worley K.C."/>
            <person name="Gibbs R.A."/>
        </authorList>
    </citation>
    <scope>NUCLEOTIDE SEQUENCE</scope>
</reference>
<evidence type="ECO:0000256" key="1">
    <source>
        <dbReference type="PROSITE-ProRule" id="PRU00267"/>
    </source>
</evidence>
<dbReference type="SMART" id="SM00398">
    <property type="entry name" value="HMG"/>
    <property type="match status" value="1"/>
</dbReference>
<reference evidence="4" key="2">
    <citation type="submission" date="2021-01" db="UniProtKB">
        <authorList>
            <consortium name="EnsemblMetazoa"/>
        </authorList>
    </citation>
    <scope>IDENTIFICATION</scope>
</reference>
<feature type="region of interest" description="Disordered" evidence="2">
    <location>
        <begin position="500"/>
        <end position="531"/>
    </location>
</feature>
<dbReference type="AlphaFoldDB" id="A0A7M7HHJ1"/>
<dbReference type="OrthoDB" id="4777606at2759"/>
<dbReference type="GO" id="GO:0003677">
    <property type="term" value="F:DNA binding"/>
    <property type="evidence" value="ECO:0007669"/>
    <property type="project" value="UniProtKB-UniRule"/>
</dbReference>
<dbReference type="RefSeq" id="XP_011677202.1">
    <property type="nucleotide sequence ID" value="XM_011678900.2"/>
</dbReference>
<dbReference type="InterPro" id="IPR036910">
    <property type="entry name" value="HMG_box_dom_sf"/>
</dbReference>
<evidence type="ECO:0000313" key="4">
    <source>
        <dbReference type="EnsemblMetazoa" id="XP_011677202"/>
    </source>
</evidence>